<gene>
    <name evidence="5" type="primary">pglH</name>
    <name evidence="5" type="ORF">Poly41_25200</name>
</gene>
<dbReference type="Pfam" id="PF00534">
    <property type="entry name" value="Glycos_transf_1"/>
    <property type="match status" value="1"/>
</dbReference>
<dbReference type="InterPro" id="IPR028098">
    <property type="entry name" value="Glyco_trans_4-like_N"/>
</dbReference>
<dbReference type="EMBL" id="SJPV01000003">
    <property type="protein sequence ID" value="TWU39664.1"/>
    <property type="molecule type" value="Genomic_DNA"/>
</dbReference>
<dbReference type="Gene3D" id="3.40.50.2000">
    <property type="entry name" value="Glycogen Phosphorylase B"/>
    <property type="match status" value="2"/>
</dbReference>
<proteinExistence type="predicted"/>
<dbReference type="EC" id="2.4.1.292" evidence="5"/>
<dbReference type="PANTHER" id="PTHR12526:SF510">
    <property type="entry name" value="D-INOSITOL 3-PHOSPHATE GLYCOSYLTRANSFERASE"/>
    <property type="match status" value="1"/>
</dbReference>
<keyword evidence="6" id="KW-1185">Reference proteome</keyword>
<keyword evidence="1 5" id="KW-0328">Glycosyltransferase</keyword>
<evidence type="ECO:0000313" key="6">
    <source>
        <dbReference type="Proteomes" id="UP000319143"/>
    </source>
</evidence>
<comment type="caution">
    <text evidence="5">The sequence shown here is derived from an EMBL/GenBank/DDBJ whole genome shotgun (WGS) entry which is preliminary data.</text>
</comment>
<evidence type="ECO:0000256" key="2">
    <source>
        <dbReference type="ARBA" id="ARBA00022679"/>
    </source>
</evidence>
<dbReference type="Pfam" id="PF13439">
    <property type="entry name" value="Glyco_transf_4"/>
    <property type="match status" value="1"/>
</dbReference>
<name>A0A5C6DTW5_9BACT</name>
<reference evidence="5 6" key="1">
    <citation type="submission" date="2019-02" db="EMBL/GenBank/DDBJ databases">
        <title>Deep-cultivation of Planctomycetes and their phenomic and genomic characterization uncovers novel biology.</title>
        <authorList>
            <person name="Wiegand S."/>
            <person name="Jogler M."/>
            <person name="Boedeker C."/>
            <person name="Pinto D."/>
            <person name="Vollmers J."/>
            <person name="Rivas-Marin E."/>
            <person name="Kohn T."/>
            <person name="Peeters S.H."/>
            <person name="Heuer A."/>
            <person name="Rast P."/>
            <person name="Oberbeckmann S."/>
            <person name="Bunk B."/>
            <person name="Jeske O."/>
            <person name="Meyerdierks A."/>
            <person name="Storesund J.E."/>
            <person name="Kallscheuer N."/>
            <person name="Luecker S."/>
            <person name="Lage O.M."/>
            <person name="Pohl T."/>
            <person name="Merkel B.J."/>
            <person name="Hornburger P."/>
            <person name="Mueller R.-W."/>
            <person name="Bruemmer F."/>
            <person name="Labrenz M."/>
            <person name="Spormann A.M."/>
            <person name="Op Den Camp H."/>
            <person name="Overmann J."/>
            <person name="Amann R."/>
            <person name="Jetten M.S.M."/>
            <person name="Mascher T."/>
            <person name="Medema M.H."/>
            <person name="Devos D.P."/>
            <person name="Kaster A.-K."/>
            <person name="Ovreas L."/>
            <person name="Rohde M."/>
            <person name="Galperin M.Y."/>
            <person name="Jogler C."/>
        </authorList>
    </citation>
    <scope>NUCLEOTIDE SEQUENCE [LARGE SCALE GENOMIC DNA]</scope>
    <source>
        <strain evidence="5 6">Poly41</strain>
    </source>
</reference>
<dbReference type="AlphaFoldDB" id="A0A5C6DTW5"/>
<dbReference type="Proteomes" id="UP000319143">
    <property type="component" value="Unassembled WGS sequence"/>
</dbReference>
<evidence type="ECO:0000259" key="3">
    <source>
        <dbReference type="Pfam" id="PF00534"/>
    </source>
</evidence>
<protein>
    <submittedName>
        <fullName evidence="5">Alpha-1,4-N-acetyl-D-galactosaminyltransferase</fullName>
        <ecNumber evidence="5">2.4.1.292</ecNumber>
    </submittedName>
</protein>
<feature type="domain" description="Glycosyltransferase subfamily 4-like N-terminal" evidence="4">
    <location>
        <begin position="2"/>
        <end position="155"/>
    </location>
</feature>
<dbReference type="PANTHER" id="PTHR12526">
    <property type="entry name" value="GLYCOSYLTRANSFERASE"/>
    <property type="match status" value="1"/>
</dbReference>
<dbReference type="InterPro" id="IPR001296">
    <property type="entry name" value="Glyco_trans_1"/>
</dbReference>
<evidence type="ECO:0000256" key="1">
    <source>
        <dbReference type="ARBA" id="ARBA00022676"/>
    </source>
</evidence>
<organism evidence="5 6">
    <name type="scientific">Novipirellula artificiosorum</name>
    <dbReference type="NCBI Taxonomy" id="2528016"/>
    <lineage>
        <taxon>Bacteria</taxon>
        <taxon>Pseudomonadati</taxon>
        <taxon>Planctomycetota</taxon>
        <taxon>Planctomycetia</taxon>
        <taxon>Pirellulales</taxon>
        <taxon>Pirellulaceae</taxon>
        <taxon>Novipirellula</taxon>
    </lineage>
</organism>
<accession>A0A5C6DTW5</accession>
<evidence type="ECO:0000259" key="4">
    <source>
        <dbReference type="Pfam" id="PF13439"/>
    </source>
</evidence>
<dbReference type="SUPFAM" id="SSF53756">
    <property type="entry name" value="UDP-Glycosyltransferase/glycogen phosphorylase"/>
    <property type="match status" value="1"/>
</dbReference>
<dbReference type="CDD" id="cd03820">
    <property type="entry name" value="GT4_AmsD-like"/>
    <property type="match status" value="1"/>
</dbReference>
<evidence type="ECO:0000313" key="5">
    <source>
        <dbReference type="EMBL" id="TWU39664.1"/>
    </source>
</evidence>
<sequence>MARLAARLSKRSHDVVLVTLDDGLHDRHELSASVRKIALDVMVDRPSPLAKLPNLLRRLRAIRRAVCREHPDVVLSFCDRTNIDVLLAMIGSPIPVVISERSDPEHQQLGRFWEGVRRRVYPRSARVVALTSSIAETLSPLHRDRIEVIPSAVDPVASEYRSQREGNVILGVGRLEQEKGFDRLIDAFAIFAQQSGKRLPTPWTLRIVGEGSQRDSLQRLANSLGVANSVEMPGWVRPIEPEYAKASLFVLPSHYEGFPSALLEAMAAGLPCIGMRCQSGAVEIIKHESDGLLCDDNVNALCEAIKRLTDDPERCAQLAAKASEVSDRFGWESMVTRYEAVLRECCVGAR</sequence>
<feature type="domain" description="Glycosyl transferase family 1" evidence="3">
    <location>
        <begin position="162"/>
        <end position="323"/>
    </location>
</feature>
<keyword evidence="2 5" id="KW-0808">Transferase</keyword>
<dbReference type="GO" id="GO:0016757">
    <property type="term" value="F:glycosyltransferase activity"/>
    <property type="evidence" value="ECO:0007669"/>
    <property type="project" value="UniProtKB-KW"/>
</dbReference>